<accession>A0ABX9K086</accession>
<feature type="compositionally biased region" description="Pro residues" evidence="5">
    <location>
        <begin position="600"/>
        <end position="612"/>
    </location>
</feature>
<evidence type="ECO:0000256" key="4">
    <source>
        <dbReference type="ARBA" id="ARBA00022840"/>
    </source>
</evidence>
<organism evidence="8 9">
    <name type="scientific">Archangium gephyra</name>
    <dbReference type="NCBI Taxonomy" id="48"/>
    <lineage>
        <taxon>Bacteria</taxon>
        <taxon>Pseudomonadati</taxon>
        <taxon>Myxococcota</taxon>
        <taxon>Myxococcia</taxon>
        <taxon>Myxococcales</taxon>
        <taxon>Cystobacterineae</taxon>
        <taxon>Archangiaceae</taxon>
        <taxon>Archangium</taxon>
    </lineage>
</organism>
<feature type="transmembrane region" description="Helical" evidence="6">
    <location>
        <begin position="759"/>
        <end position="780"/>
    </location>
</feature>
<feature type="domain" description="Protein kinase" evidence="7">
    <location>
        <begin position="21"/>
        <end position="300"/>
    </location>
</feature>
<keyword evidence="1" id="KW-0808">Transferase</keyword>
<sequence>MAGSKLPFAPGDVRGRQMGNYEVLCRLSTGGMAEIFLASKRGLAGFQKPVVLKKILPDIQGQEEFVQMFLDEAKVTAAFNHPHIAQVFDLDVDDGELFLAMEFVPGATLLEVARACRAANEPMPMGLGLAAVRDTALALHYAHTFTDALGQPSPVIHRDVAEKNIMVTYEGVTKLLDFGIAKSLSSVSRTAAGMVKGTSGYMSPEQILGEPLDARSDLFSLGVVLHECLTGMRLFPGKAPMAVINAVLKGPIPEPSRANKAIPPELDAIVLKALARKRADRYATTLEFARALERAVGPLIWLPEQSSELLRRLFAERREQTRQLLASGRAGVDSTGVVKLAQLFPDKEASTPPTAAPATPSSPGVAAPVGPRTPTPHAPRLPTISAPQLPPPGPARPDQTELVPYPVVAKPPGSLPGDRRTASSSQFPVSPPPPPEETGVQPPAPSTSRARPPRVQVDPSTLPSLPVLTEPPRAPLATPARAQVDPSTLPSLPVLTEPPRPVRAPTPVEQGRAASPEQTRAEPRPRSSLGRSDAVPALPETREPGLKTAVIRPQRSTPTGEQPAASDSDATQPRYDSTRAARRSTLEHLDAVTLPTGSPTFPPGPPAPPLPSESPTVPGRRAPLARTPEPEDEEPELLTMPLLQAPAAPTRPPAGVPEDDEGPELLTAPFLRPPSPASRPVEPEDDEEPELRTVPFLSPPAEASRSFPGPRSDEPDEEDLTPAHPQPISRRHTPVKREEDASEEATVSSGASEAPSRRGVLWAVLLLLLLVGGLAALVVLRLDGGLVSSQLFPPPPEAAIELPAPEAPLAVQAAPTPPGDSAPAPEAAAASATPETPGAAALEPAAATPEAGAPPDAAPPTDALAAAPTTDAAAGTPPAPPEVKNEALPATGEPAEASPQAKAPEAEAPEAEAPDTEALETTQPAKRGKVAPSRRTAPRTASNVETSPEQVTTADEADRAWQALERERTGAAEPSADKGFLTLATEPYAKVYLGNRVLGETPLFRVPFAPGKHTLRLVAPRFKPLKLQVEIKAGEVTSIRAPLEKLGRE</sequence>
<dbReference type="InterPro" id="IPR011009">
    <property type="entry name" value="Kinase-like_dom_sf"/>
</dbReference>
<dbReference type="SUPFAM" id="SSF56112">
    <property type="entry name" value="Protein kinase-like (PK-like)"/>
    <property type="match status" value="1"/>
</dbReference>
<dbReference type="Gene3D" id="3.30.200.20">
    <property type="entry name" value="Phosphorylase Kinase, domain 1"/>
    <property type="match status" value="1"/>
</dbReference>
<dbReference type="Gene3D" id="1.10.510.10">
    <property type="entry name" value="Transferase(Phosphotransferase) domain 1"/>
    <property type="match status" value="1"/>
</dbReference>
<evidence type="ECO:0000259" key="7">
    <source>
        <dbReference type="PROSITE" id="PS50011"/>
    </source>
</evidence>
<dbReference type="InterPro" id="IPR000719">
    <property type="entry name" value="Prot_kinase_dom"/>
</dbReference>
<dbReference type="CDD" id="cd14014">
    <property type="entry name" value="STKc_PknB_like"/>
    <property type="match status" value="1"/>
</dbReference>
<keyword evidence="3 8" id="KW-0418">Kinase</keyword>
<gene>
    <name evidence="8" type="ORF">ATI61_106296</name>
</gene>
<dbReference type="InterPro" id="IPR020635">
    <property type="entry name" value="Tyr_kinase_cat_dom"/>
</dbReference>
<evidence type="ECO:0000313" key="9">
    <source>
        <dbReference type="Proteomes" id="UP000256345"/>
    </source>
</evidence>
<feature type="compositionally biased region" description="Basic and acidic residues" evidence="5">
    <location>
        <begin position="576"/>
        <end position="590"/>
    </location>
</feature>
<evidence type="ECO:0000256" key="6">
    <source>
        <dbReference type="SAM" id="Phobius"/>
    </source>
</evidence>
<proteinExistence type="predicted"/>
<keyword evidence="2" id="KW-0547">Nucleotide-binding</keyword>
<evidence type="ECO:0000313" key="8">
    <source>
        <dbReference type="EMBL" id="REG30826.1"/>
    </source>
</evidence>
<dbReference type="SMART" id="SM00219">
    <property type="entry name" value="TyrKc"/>
    <property type="match status" value="1"/>
</dbReference>
<evidence type="ECO:0000256" key="2">
    <source>
        <dbReference type="ARBA" id="ARBA00022741"/>
    </source>
</evidence>
<dbReference type="PROSITE" id="PS00109">
    <property type="entry name" value="PROTEIN_KINASE_TYR"/>
    <property type="match status" value="1"/>
</dbReference>
<keyword evidence="8" id="KW-0723">Serine/threonine-protein kinase</keyword>
<keyword evidence="6" id="KW-0472">Membrane</keyword>
<feature type="compositionally biased region" description="Low complexity" evidence="5">
    <location>
        <begin position="893"/>
        <end position="903"/>
    </location>
</feature>
<evidence type="ECO:0000256" key="5">
    <source>
        <dbReference type="SAM" id="MobiDB-lite"/>
    </source>
</evidence>
<reference evidence="8 9" key="1">
    <citation type="submission" date="2018-08" db="EMBL/GenBank/DDBJ databases">
        <title>Genomic Encyclopedia of Archaeal and Bacterial Type Strains, Phase II (KMG-II): from individual species to whole genera.</title>
        <authorList>
            <person name="Goeker M."/>
        </authorList>
    </citation>
    <scope>NUCLEOTIDE SEQUENCE [LARGE SCALE GENOMIC DNA]</scope>
    <source>
        <strain evidence="8 9">DSM 2261</strain>
    </source>
</reference>
<dbReference type="Pfam" id="PF00069">
    <property type="entry name" value="Pkinase"/>
    <property type="match status" value="1"/>
</dbReference>
<evidence type="ECO:0000256" key="3">
    <source>
        <dbReference type="ARBA" id="ARBA00022777"/>
    </source>
</evidence>
<dbReference type="PANTHER" id="PTHR43289:SF6">
    <property type="entry name" value="SERINE_THREONINE-PROTEIN KINASE NEKL-3"/>
    <property type="match status" value="1"/>
</dbReference>
<keyword evidence="6" id="KW-1133">Transmembrane helix</keyword>
<comment type="caution">
    <text evidence="8">The sequence shown here is derived from an EMBL/GenBank/DDBJ whole genome shotgun (WGS) entry which is preliminary data.</text>
</comment>
<dbReference type="EMBL" id="QUMU01000006">
    <property type="protein sequence ID" value="REG30826.1"/>
    <property type="molecule type" value="Genomic_DNA"/>
</dbReference>
<dbReference type="Proteomes" id="UP000256345">
    <property type="component" value="Unassembled WGS sequence"/>
</dbReference>
<dbReference type="PROSITE" id="PS50011">
    <property type="entry name" value="PROTEIN_KINASE_DOM"/>
    <property type="match status" value="1"/>
</dbReference>
<protein>
    <submittedName>
        <fullName evidence="8">Serine/threonine protein kinase</fullName>
    </submittedName>
</protein>
<feature type="region of interest" description="Disordered" evidence="5">
    <location>
        <begin position="810"/>
        <end position="955"/>
    </location>
</feature>
<feature type="region of interest" description="Disordered" evidence="5">
    <location>
        <begin position="348"/>
        <end position="756"/>
    </location>
</feature>
<keyword evidence="6" id="KW-0812">Transmembrane</keyword>
<dbReference type="InterPro" id="IPR013229">
    <property type="entry name" value="PEGA"/>
</dbReference>
<keyword evidence="9" id="KW-1185">Reference proteome</keyword>
<dbReference type="InterPro" id="IPR008266">
    <property type="entry name" value="Tyr_kinase_AS"/>
</dbReference>
<keyword evidence="4" id="KW-0067">ATP-binding</keyword>
<dbReference type="PANTHER" id="PTHR43289">
    <property type="entry name" value="MITOGEN-ACTIVATED PROTEIN KINASE KINASE KINASE 20-RELATED"/>
    <property type="match status" value="1"/>
</dbReference>
<dbReference type="RefSeq" id="WP_063796848.1">
    <property type="nucleotide sequence ID" value="NZ_CP011509.1"/>
</dbReference>
<feature type="compositionally biased region" description="Low complexity" evidence="5">
    <location>
        <begin position="350"/>
        <end position="368"/>
    </location>
</feature>
<feature type="compositionally biased region" description="Low complexity" evidence="5">
    <location>
        <begin position="437"/>
        <end position="454"/>
    </location>
</feature>
<feature type="compositionally biased region" description="Polar residues" evidence="5">
    <location>
        <begin position="939"/>
        <end position="953"/>
    </location>
</feature>
<feature type="compositionally biased region" description="Low complexity" evidence="5">
    <location>
        <begin position="468"/>
        <end position="482"/>
    </location>
</feature>
<name>A0ABX9K086_9BACT</name>
<evidence type="ECO:0000256" key="1">
    <source>
        <dbReference type="ARBA" id="ARBA00022679"/>
    </source>
</evidence>
<feature type="compositionally biased region" description="Low complexity" evidence="5">
    <location>
        <begin position="821"/>
        <end position="876"/>
    </location>
</feature>
<dbReference type="Pfam" id="PF08308">
    <property type="entry name" value="PEGA"/>
    <property type="match status" value="1"/>
</dbReference>
<feature type="compositionally biased region" description="Acidic residues" evidence="5">
    <location>
        <begin position="907"/>
        <end position="918"/>
    </location>
</feature>
<dbReference type="GO" id="GO:0004674">
    <property type="term" value="F:protein serine/threonine kinase activity"/>
    <property type="evidence" value="ECO:0007669"/>
    <property type="project" value="UniProtKB-KW"/>
</dbReference>